<dbReference type="InterPro" id="IPR029063">
    <property type="entry name" value="SAM-dependent_MTases_sf"/>
</dbReference>
<evidence type="ECO:0000256" key="3">
    <source>
        <dbReference type="ARBA" id="ARBA00022691"/>
    </source>
</evidence>
<dbReference type="Proteomes" id="UP000297647">
    <property type="component" value="Unassembled WGS sequence"/>
</dbReference>
<dbReference type="CDD" id="cd02440">
    <property type="entry name" value="AdoMet_MTases"/>
    <property type="match status" value="1"/>
</dbReference>
<evidence type="ECO:0000313" key="5">
    <source>
        <dbReference type="Proteomes" id="UP000297647"/>
    </source>
</evidence>
<evidence type="ECO:0000256" key="2">
    <source>
        <dbReference type="ARBA" id="ARBA00022679"/>
    </source>
</evidence>
<dbReference type="GO" id="GO:0008171">
    <property type="term" value="F:O-methyltransferase activity"/>
    <property type="evidence" value="ECO:0007669"/>
    <property type="project" value="InterPro"/>
</dbReference>
<keyword evidence="1 4" id="KW-0489">Methyltransferase</keyword>
<dbReference type="OrthoDB" id="9799672at2"/>
<reference evidence="4 5" key="1">
    <citation type="submission" date="2019-03" db="EMBL/GenBank/DDBJ databases">
        <title>Algoriphagus sp. nov, a new strain isolated from root system soil of mangrove plant Kandelia.</title>
        <authorList>
            <person name="Yin Q."/>
            <person name="Wang K."/>
            <person name="Song Z."/>
        </authorList>
    </citation>
    <scope>NUCLEOTIDE SEQUENCE [LARGE SCALE GENOMIC DNA]</scope>
    <source>
        <strain evidence="4 5">XY-J91</strain>
    </source>
</reference>
<dbReference type="Pfam" id="PF01596">
    <property type="entry name" value="Methyltransf_3"/>
    <property type="match status" value="1"/>
</dbReference>
<evidence type="ECO:0000256" key="1">
    <source>
        <dbReference type="ARBA" id="ARBA00022603"/>
    </source>
</evidence>
<dbReference type="EMBL" id="SPSB01000004">
    <property type="protein sequence ID" value="TFV93256.1"/>
    <property type="molecule type" value="Genomic_DNA"/>
</dbReference>
<dbReference type="PANTHER" id="PTHR10509:SF14">
    <property type="entry name" value="CAFFEOYL-COA O-METHYLTRANSFERASE 3-RELATED"/>
    <property type="match status" value="1"/>
</dbReference>
<dbReference type="GO" id="GO:0032259">
    <property type="term" value="P:methylation"/>
    <property type="evidence" value="ECO:0007669"/>
    <property type="project" value="UniProtKB-KW"/>
</dbReference>
<dbReference type="AlphaFoldDB" id="A0A4Y9QQF9"/>
<name>A0A4Y9QQF9_9BACT</name>
<dbReference type="PANTHER" id="PTHR10509">
    <property type="entry name" value="O-METHYLTRANSFERASE-RELATED"/>
    <property type="match status" value="1"/>
</dbReference>
<dbReference type="SUPFAM" id="SSF53335">
    <property type="entry name" value="S-adenosyl-L-methionine-dependent methyltransferases"/>
    <property type="match status" value="1"/>
</dbReference>
<keyword evidence="2 4" id="KW-0808">Transferase</keyword>
<keyword evidence="5" id="KW-1185">Reference proteome</keyword>
<gene>
    <name evidence="4" type="ORF">E4S40_13430</name>
</gene>
<dbReference type="RefSeq" id="WP_135075072.1">
    <property type="nucleotide sequence ID" value="NZ_SPSB01000004.1"/>
</dbReference>
<dbReference type="Gene3D" id="3.40.50.150">
    <property type="entry name" value="Vaccinia Virus protein VP39"/>
    <property type="match status" value="1"/>
</dbReference>
<sequence>MEFIDPELLAYCEAHTSSEDPILQKITRETQAKVLMPRMLSGPLQGKILELLVKMHRPKTILEIGTYTGYSAICLAKGLGENGRLITLDINDELEDRVRGFFKESGLSEKIDYRLGNALDLIPQLEGEFDFVFIDADKENYLAYYELVIDRVPPGGIILADNVLWSGKVLPKGRKKLDKDTEAILKFNQFVQEDPRVENSLIPIRDGIMMARKL</sequence>
<evidence type="ECO:0000313" key="4">
    <source>
        <dbReference type="EMBL" id="TFV93256.1"/>
    </source>
</evidence>
<protein>
    <submittedName>
        <fullName evidence="4">O-methyltransferase</fullName>
    </submittedName>
</protein>
<organism evidence="4 5">
    <name type="scientific">Algoriphagus kandeliae</name>
    <dbReference type="NCBI Taxonomy" id="2562278"/>
    <lineage>
        <taxon>Bacteria</taxon>
        <taxon>Pseudomonadati</taxon>
        <taxon>Bacteroidota</taxon>
        <taxon>Cytophagia</taxon>
        <taxon>Cytophagales</taxon>
        <taxon>Cyclobacteriaceae</taxon>
        <taxon>Algoriphagus</taxon>
    </lineage>
</organism>
<accession>A0A4Y9QQF9</accession>
<dbReference type="InterPro" id="IPR002935">
    <property type="entry name" value="SAM_O-MeTrfase"/>
</dbReference>
<comment type="caution">
    <text evidence="4">The sequence shown here is derived from an EMBL/GenBank/DDBJ whole genome shotgun (WGS) entry which is preliminary data.</text>
</comment>
<proteinExistence type="predicted"/>
<dbReference type="GO" id="GO:0008757">
    <property type="term" value="F:S-adenosylmethionine-dependent methyltransferase activity"/>
    <property type="evidence" value="ECO:0007669"/>
    <property type="project" value="TreeGrafter"/>
</dbReference>
<keyword evidence="3" id="KW-0949">S-adenosyl-L-methionine</keyword>
<dbReference type="InterPro" id="IPR050362">
    <property type="entry name" value="Cation-dep_OMT"/>
</dbReference>
<dbReference type="PROSITE" id="PS51682">
    <property type="entry name" value="SAM_OMT_I"/>
    <property type="match status" value="1"/>
</dbReference>